<dbReference type="InterPro" id="IPR005119">
    <property type="entry name" value="LysR_subst-bd"/>
</dbReference>
<sequence>MQLRHIRYLLAVVEHKNFTRAAEVLHVSQPTLSQQIRQLEDTLGAQLLDRSGRTVRPTDAGTAYIEYARRALRELQAGKRAIHDVRDLSRGALRLAMTPTFTAYLVGPAIERFNARYPGIAINIREMALDAIESALAEDEVDLAIAFSAVRSAELDCRALFVEQLSVVVGAGHPFAARADGIAPADLAAVPLALLTADFATRVHVDAYFQAQGVRPRIAVEANTISGIVEIIRRGSIATILPEAIAREHEGLRAIALTPTFAHRGVALLSRKGAYQSAAAIAFAELLAAMVAL</sequence>
<dbReference type="InterPro" id="IPR000847">
    <property type="entry name" value="LysR_HTH_N"/>
</dbReference>
<keyword evidence="3" id="KW-0238">DNA-binding</keyword>
<evidence type="ECO:0000259" key="5">
    <source>
        <dbReference type="PROSITE" id="PS50931"/>
    </source>
</evidence>
<dbReference type="PROSITE" id="PS50931">
    <property type="entry name" value="HTH_LYSR"/>
    <property type="match status" value="1"/>
</dbReference>
<name>A0A845GNS3_9BURK</name>
<dbReference type="PRINTS" id="PR00039">
    <property type="entry name" value="HTHLYSR"/>
</dbReference>
<dbReference type="Gene3D" id="1.10.10.10">
    <property type="entry name" value="Winged helix-like DNA-binding domain superfamily/Winged helix DNA-binding domain"/>
    <property type="match status" value="1"/>
</dbReference>
<organism evidence="6 7">
    <name type="scientific">Duganella vulcania</name>
    <dbReference type="NCBI Taxonomy" id="2692166"/>
    <lineage>
        <taxon>Bacteria</taxon>
        <taxon>Pseudomonadati</taxon>
        <taxon>Pseudomonadota</taxon>
        <taxon>Betaproteobacteria</taxon>
        <taxon>Burkholderiales</taxon>
        <taxon>Oxalobacteraceae</taxon>
        <taxon>Telluria group</taxon>
        <taxon>Duganella</taxon>
    </lineage>
</organism>
<dbReference type="FunFam" id="1.10.10.10:FF:000001">
    <property type="entry name" value="LysR family transcriptional regulator"/>
    <property type="match status" value="1"/>
</dbReference>
<dbReference type="GO" id="GO:0003677">
    <property type="term" value="F:DNA binding"/>
    <property type="evidence" value="ECO:0007669"/>
    <property type="project" value="UniProtKB-KW"/>
</dbReference>
<comment type="similarity">
    <text evidence="1">Belongs to the LysR transcriptional regulatory family.</text>
</comment>
<dbReference type="SUPFAM" id="SSF46785">
    <property type="entry name" value="Winged helix' DNA-binding domain"/>
    <property type="match status" value="1"/>
</dbReference>
<feature type="domain" description="HTH lysR-type" evidence="5">
    <location>
        <begin position="1"/>
        <end position="58"/>
    </location>
</feature>
<evidence type="ECO:0000256" key="3">
    <source>
        <dbReference type="ARBA" id="ARBA00023125"/>
    </source>
</evidence>
<dbReference type="SUPFAM" id="SSF53850">
    <property type="entry name" value="Periplasmic binding protein-like II"/>
    <property type="match status" value="1"/>
</dbReference>
<proteinExistence type="inferred from homology"/>
<dbReference type="PANTHER" id="PTHR30419">
    <property type="entry name" value="HTH-TYPE TRANSCRIPTIONAL REGULATOR YBHD"/>
    <property type="match status" value="1"/>
</dbReference>
<dbReference type="Proteomes" id="UP000447355">
    <property type="component" value="Unassembled WGS sequence"/>
</dbReference>
<evidence type="ECO:0000313" key="7">
    <source>
        <dbReference type="Proteomes" id="UP000447355"/>
    </source>
</evidence>
<dbReference type="Pfam" id="PF03466">
    <property type="entry name" value="LysR_substrate"/>
    <property type="match status" value="1"/>
</dbReference>
<dbReference type="Gene3D" id="3.40.190.290">
    <property type="match status" value="1"/>
</dbReference>
<dbReference type="RefSeq" id="WP_161084270.1">
    <property type="nucleotide sequence ID" value="NZ_WWCX01000022.1"/>
</dbReference>
<evidence type="ECO:0000256" key="1">
    <source>
        <dbReference type="ARBA" id="ARBA00009437"/>
    </source>
</evidence>
<evidence type="ECO:0000256" key="2">
    <source>
        <dbReference type="ARBA" id="ARBA00023015"/>
    </source>
</evidence>
<keyword evidence="2" id="KW-0805">Transcription regulation</keyword>
<comment type="caution">
    <text evidence="6">The sequence shown here is derived from an EMBL/GenBank/DDBJ whole genome shotgun (WGS) entry which is preliminary data.</text>
</comment>
<dbReference type="InterPro" id="IPR036388">
    <property type="entry name" value="WH-like_DNA-bd_sf"/>
</dbReference>
<dbReference type="InterPro" id="IPR036390">
    <property type="entry name" value="WH_DNA-bd_sf"/>
</dbReference>
<gene>
    <name evidence="6" type="primary">cynR</name>
    <name evidence="6" type="ORF">GTP90_14750</name>
</gene>
<dbReference type="Pfam" id="PF00126">
    <property type="entry name" value="HTH_1"/>
    <property type="match status" value="1"/>
</dbReference>
<dbReference type="AlphaFoldDB" id="A0A845GNS3"/>
<evidence type="ECO:0000256" key="4">
    <source>
        <dbReference type="ARBA" id="ARBA00023163"/>
    </source>
</evidence>
<dbReference type="NCBIfam" id="NF008416">
    <property type="entry name" value="PRK11242.1"/>
    <property type="match status" value="1"/>
</dbReference>
<dbReference type="EMBL" id="WWCX01000022">
    <property type="protein sequence ID" value="MYM95125.1"/>
    <property type="molecule type" value="Genomic_DNA"/>
</dbReference>
<evidence type="ECO:0000313" key="6">
    <source>
        <dbReference type="EMBL" id="MYM95125.1"/>
    </source>
</evidence>
<accession>A0A845GNS3</accession>
<protein>
    <submittedName>
        <fullName evidence="6">Transcriptional regulator CynR</fullName>
    </submittedName>
</protein>
<dbReference type="GO" id="GO:0005829">
    <property type="term" value="C:cytosol"/>
    <property type="evidence" value="ECO:0007669"/>
    <property type="project" value="TreeGrafter"/>
</dbReference>
<dbReference type="InterPro" id="IPR050950">
    <property type="entry name" value="HTH-type_LysR_regulators"/>
</dbReference>
<keyword evidence="4" id="KW-0804">Transcription</keyword>
<dbReference type="GO" id="GO:0003700">
    <property type="term" value="F:DNA-binding transcription factor activity"/>
    <property type="evidence" value="ECO:0007669"/>
    <property type="project" value="InterPro"/>
</dbReference>
<reference evidence="6" key="1">
    <citation type="submission" date="2019-12" db="EMBL/GenBank/DDBJ databases">
        <title>Novel species isolated from a subtropical stream in China.</title>
        <authorList>
            <person name="Lu H."/>
        </authorList>
    </citation>
    <scope>NUCLEOTIDE SEQUENCE [LARGE SCALE GENOMIC DNA]</scope>
    <source>
        <strain evidence="6">FT81W</strain>
    </source>
</reference>